<sequence length="57" mass="6722">MQEVIKQLQLSGSVVNEVDFVHLSPARFEHINPYGRYEFDVAKTFSQQDLRPLRQCR</sequence>
<evidence type="ECO:0000313" key="2">
    <source>
        <dbReference type="EMBL" id="PSB00829.1"/>
    </source>
</evidence>
<evidence type="ECO:0000259" key="1">
    <source>
        <dbReference type="Pfam" id="PF01526"/>
    </source>
</evidence>
<dbReference type="EMBL" id="PVWJ01000156">
    <property type="protein sequence ID" value="PSB00829.1"/>
    <property type="molecule type" value="Genomic_DNA"/>
</dbReference>
<dbReference type="InterPro" id="IPR002513">
    <property type="entry name" value="Tn3_Tnp_DDE_dom"/>
</dbReference>
<dbReference type="Pfam" id="PF01526">
    <property type="entry name" value="DDE_Tnp_Tn3"/>
    <property type="match status" value="1"/>
</dbReference>
<reference evidence="2 3" key="2">
    <citation type="submission" date="2018-03" db="EMBL/GenBank/DDBJ databases">
        <title>The ancient ancestry and fast evolution of plastids.</title>
        <authorList>
            <person name="Moore K.R."/>
            <person name="Magnabosco C."/>
            <person name="Momper L."/>
            <person name="Gold D.A."/>
            <person name="Bosak T."/>
            <person name="Fournier G.P."/>
        </authorList>
    </citation>
    <scope>NUCLEOTIDE SEQUENCE [LARGE SCALE GENOMIC DNA]</scope>
    <source>
        <strain evidence="2 3">CCAP 1448/3</strain>
    </source>
</reference>
<evidence type="ECO:0000313" key="3">
    <source>
        <dbReference type="Proteomes" id="UP000238762"/>
    </source>
</evidence>
<proteinExistence type="predicted"/>
<comment type="caution">
    <text evidence="2">The sequence shown here is derived from an EMBL/GenBank/DDBJ whole genome shotgun (WGS) entry which is preliminary data.</text>
</comment>
<keyword evidence="3" id="KW-1185">Reference proteome</keyword>
<organism evidence="2 3">
    <name type="scientific">Merismopedia glauca CCAP 1448/3</name>
    <dbReference type="NCBI Taxonomy" id="1296344"/>
    <lineage>
        <taxon>Bacteria</taxon>
        <taxon>Bacillati</taxon>
        <taxon>Cyanobacteriota</taxon>
        <taxon>Cyanophyceae</taxon>
        <taxon>Synechococcales</taxon>
        <taxon>Merismopediaceae</taxon>
        <taxon>Merismopedia</taxon>
    </lineage>
</organism>
<protein>
    <recommendedName>
        <fullName evidence="1">Tn3 transposase DDE domain-containing protein</fullName>
    </recommendedName>
</protein>
<dbReference type="Proteomes" id="UP000238762">
    <property type="component" value="Unassembled WGS sequence"/>
</dbReference>
<name>A0A2T1BXU1_9CYAN</name>
<dbReference type="AlphaFoldDB" id="A0A2T1BXU1"/>
<feature type="domain" description="Tn3 transposase DDE" evidence="1">
    <location>
        <begin position="1"/>
        <end position="37"/>
    </location>
</feature>
<dbReference type="GO" id="GO:0004803">
    <property type="term" value="F:transposase activity"/>
    <property type="evidence" value="ECO:0007669"/>
    <property type="project" value="InterPro"/>
</dbReference>
<dbReference type="GO" id="GO:0006313">
    <property type="term" value="P:DNA transposition"/>
    <property type="evidence" value="ECO:0007669"/>
    <property type="project" value="InterPro"/>
</dbReference>
<gene>
    <name evidence="2" type="ORF">C7B64_21535</name>
</gene>
<reference evidence="2 3" key="1">
    <citation type="submission" date="2018-02" db="EMBL/GenBank/DDBJ databases">
        <authorList>
            <person name="Cohen D.B."/>
            <person name="Kent A.D."/>
        </authorList>
    </citation>
    <scope>NUCLEOTIDE SEQUENCE [LARGE SCALE GENOMIC DNA]</scope>
    <source>
        <strain evidence="2 3">CCAP 1448/3</strain>
    </source>
</reference>
<dbReference type="OrthoDB" id="915233at2"/>
<accession>A0A2T1BXU1</accession>